<sequence>MTIENQPPLNNELPPQGPEPDASQGYSAPAPAALPRNRFATVEEPKNKQFTGRATEREYNRINSALAARKQDGRTYDIVRLCLDMLDHIEDDILQSFTTK</sequence>
<accession>A0A3E2NVA0</accession>
<comment type="caution">
    <text evidence="2">The sequence shown here is derived from an EMBL/GenBank/DDBJ whole genome shotgun (WGS) entry which is preliminary data.</text>
</comment>
<organism evidence="2 3">
    <name type="scientific">Mucilaginibacter terrenus</name>
    <dbReference type="NCBI Taxonomy" id="2482727"/>
    <lineage>
        <taxon>Bacteria</taxon>
        <taxon>Pseudomonadati</taxon>
        <taxon>Bacteroidota</taxon>
        <taxon>Sphingobacteriia</taxon>
        <taxon>Sphingobacteriales</taxon>
        <taxon>Sphingobacteriaceae</taxon>
        <taxon>Mucilaginibacter</taxon>
    </lineage>
</organism>
<proteinExistence type="predicted"/>
<dbReference type="RefSeq" id="WP_117381682.1">
    <property type="nucleotide sequence ID" value="NZ_QWDE01000001.1"/>
</dbReference>
<name>A0A3E2NVA0_9SPHI</name>
<keyword evidence="3" id="KW-1185">Reference proteome</keyword>
<evidence type="ECO:0000313" key="3">
    <source>
        <dbReference type="Proteomes" id="UP000260823"/>
    </source>
</evidence>
<dbReference type="EMBL" id="QWDE01000001">
    <property type="protein sequence ID" value="RFZ84780.1"/>
    <property type="molecule type" value="Genomic_DNA"/>
</dbReference>
<evidence type="ECO:0000313" key="2">
    <source>
        <dbReference type="EMBL" id="RFZ84780.1"/>
    </source>
</evidence>
<dbReference type="AlphaFoldDB" id="A0A3E2NVA0"/>
<dbReference type="OrthoDB" id="799554at2"/>
<evidence type="ECO:0000256" key="1">
    <source>
        <dbReference type="SAM" id="MobiDB-lite"/>
    </source>
</evidence>
<feature type="compositionally biased region" description="Low complexity" evidence="1">
    <location>
        <begin position="1"/>
        <end position="14"/>
    </location>
</feature>
<protein>
    <submittedName>
        <fullName evidence="2">Uncharacterized protein</fullName>
    </submittedName>
</protein>
<gene>
    <name evidence="2" type="ORF">DYU05_04010</name>
</gene>
<dbReference type="Proteomes" id="UP000260823">
    <property type="component" value="Unassembled WGS sequence"/>
</dbReference>
<feature type="region of interest" description="Disordered" evidence="1">
    <location>
        <begin position="1"/>
        <end position="56"/>
    </location>
</feature>
<reference evidence="2 3" key="1">
    <citation type="submission" date="2018-08" db="EMBL/GenBank/DDBJ databases">
        <title>Mucilaginibacter terrae sp. nov., isolated from manganese diggings.</title>
        <authorList>
            <person name="Huang Y."/>
            <person name="Zhou Z."/>
        </authorList>
    </citation>
    <scope>NUCLEOTIDE SEQUENCE [LARGE SCALE GENOMIC DNA]</scope>
    <source>
        <strain evidence="2 3">ZH6</strain>
    </source>
</reference>